<name>A0ABR6H5B6_AMIAI</name>
<dbReference type="PANTHER" id="PTHR46018:SF2">
    <property type="entry name" value="ZINC PHOSPHODIESTERASE ELAC PROTEIN 1"/>
    <property type="match status" value="1"/>
</dbReference>
<proteinExistence type="predicted"/>
<dbReference type="Gene3D" id="3.60.15.10">
    <property type="entry name" value="Ribonuclease Z/Hydroxyacylglutathione hydrolase-like"/>
    <property type="match status" value="1"/>
</dbReference>
<dbReference type="Proteomes" id="UP000577697">
    <property type="component" value="Unassembled WGS sequence"/>
</dbReference>
<protein>
    <submittedName>
        <fullName evidence="1">Ribonuclease BN (tRNA processing enzyme)</fullName>
    </submittedName>
</protein>
<keyword evidence="2" id="KW-1185">Reference proteome</keyword>
<dbReference type="InterPro" id="IPR036866">
    <property type="entry name" value="RibonucZ/Hydroxyglut_hydro"/>
</dbReference>
<evidence type="ECO:0000313" key="2">
    <source>
        <dbReference type="Proteomes" id="UP000577697"/>
    </source>
</evidence>
<dbReference type="RefSeq" id="WP_083948669.1">
    <property type="nucleotide sequence ID" value="NZ_CP015005.1"/>
</dbReference>
<dbReference type="PANTHER" id="PTHR46018">
    <property type="entry name" value="ZINC PHOSPHODIESTERASE ELAC PROTEIN 1"/>
    <property type="match status" value="1"/>
</dbReference>
<dbReference type="EMBL" id="JACICB010000006">
    <property type="protein sequence ID" value="MBB3705706.1"/>
    <property type="molecule type" value="Genomic_DNA"/>
</dbReference>
<comment type="caution">
    <text evidence="1">The sequence shown here is derived from an EMBL/GenBank/DDBJ whole genome shotgun (WGS) entry which is preliminary data.</text>
</comment>
<accession>A0ABR6H5B6</accession>
<dbReference type="Pfam" id="PF23023">
    <property type="entry name" value="Anti-Pycsar_Apyc1"/>
    <property type="match status" value="1"/>
</dbReference>
<reference evidence="1 2" key="1">
    <citation type="submission" date="2020-08" db="EMBL/GenBank/DDBJ databases">
        <title>Genomic Encyclopedia of Type Strains, Phase IV (KMG-IV): sequencing the most valuable type-strain genomes for metagenomic binning, comparative biology and taxonomic classification.</title>
        <authorList>
            <person name="Goeker M."/>
        </authorList>
    </citation>
    <scope>NUCLEOTIDE SEQUENCE [LARGE SCALE GENOMIC DNA]</scope>
    <source>
        <strain evidence="1 2">DSM 10368</strain>
    </source>
</reference>
<organism evidence="1 2">
    <name type="scientific">Aminobacter aminovorans</name>
    <name type="common">Chelatobacter heintzii</name>
    <dbReference type="NCBI Taxonomy" id="83263"/>
    <lineage>
        <taxon>Bacteria</taxon>
        <taxon>Pseudomonadati</taxon>
        <taxon>Pseudomonadota</taxon>
        <taxon>Alphaproteobacteria</taxon>
        <taxon>Hyphomicrobiales</taxon>
        <taxon>Phyllobacteriaceae</taxon>
        <taxon>Aminobacter</taxon>
    </lineage>
</organism>
<gene>
    <name evidence="1" type="ORF">FHS67_002021</name>
</gene>
<sequence length="292" mass="30867">MSTQSRNHHVELQILGSGGPMHGGGRGSAAYLLRFDGIPRLVVDMGGDTPHALARVGVRPGEVQILLVSHLHPDHVSGFPDYFWGELTAGRSAALQLIGPPAGNDFPDIETFWKKLFGTAGAYPCMSALVSNPSFPIHFITASTGDVSLAADEQLTISSYSVEHGQAPTRAFRIDSLGCSIVFAGDQTMRDPAFSSFAKGADLMVAHLIANGGIAGKPLSDVVALPEDIGRAANKAHIKHLVLSHLMGAPNDDNGGNQWSLAALDDAVADVRRQFPNRISVAEDLDRFSVGG</sequence>
<evidence type="ECO:0000313" key="1">
    <source>
        <dbReference type="EMBL" id="MBB3705706.1"/>
    </source>
</evidence>
<dbReference type="SUPFAM" id="SSF56281">
    <property type="entry name" value="Metallo-hydrolase/oxidoreductase"/>
    <property type="match status" value="1"/>
</dbReference>